<evidence type="ECO:0000313" key="2">
    <source>
        <dbReference type="Proteomes" id="UP000593737"/>
    </source>
</evidence>
<dbReference type="SUPFAM" id="SSF54001">
    <property type="entry name" value="Cysteine proteinases"/>
    <property type="match status" value="1"/>
</dbReference>
<name>A0A7S8FF53_9BACT</name>
<dbReference type="AlphaFoldDB" id="A0A7S8FF53"/>
<accession>A0A7S8FF53</accession>
<evidence type="ECO:0000313" key="1">
    <source>
        <dbReference type="EMBL" id="QPD04752.1"/>
    </source>
</evidence>
<gene>
    <name evidence="1" type="ORF">Nkreftii_002526</name>
</gene>
<organism evidence="1 2">
    <name type="scientific">Candidatus Nitrospira kreftii</name>
    <dbReference type="NCBI Taxonomy" id="2652173"/>
    <lineage>
        <taxon>Bacteria</taxon>
        <taxon>Pseudomonadati</taxon>
        <taxon>Nitrospirota</taxon>
        <taxon>Nitrospiria</taxon>
        <taxon>Nitrospirales</taxon>
        <taxon>Nitrospiraceae</taxon>
        <taxon>Nitrospira</taxon>
    </lineage>
</organism>
<dbReference type="Proteomes" id="UP000593737">
    <property type="component" value="Chromosome"/>
</dbReference>
<dbReference type="InterPro" id="IPR038765">
    <property type="entry name" value="Papain-like_cys_pep_sf"/>
</dbReference>
<reference evidence="1 2" key="1">
    <citation type="journal article" date="2020" name="ISME J.">
        <title>Enrichment and physiological characterization of a novel comammox Nitrospira indicates ammonium inhibition of complete nitrification.</title>
        <authorList>
            <person name="Sakoula D."/>
            <person name="Koch H."/>
            <person name="Frank J."/>
            <person name="Jetten M.S.M."/>
            <person name="van Kessel M.A.H.J."/>
            <person name="Lucker S."/>
        </authorList>
    </citation>
    <scope>NUCLEOTIDE SEQUENCE [LARGE SCALE GENOMIC DNA]</scope>
    <source>
        <strain evidence="1">Comreactor17</strain>
    </source>
</reference>
<evidence type="ECO:0008006" key="3">
    <source>
        <dbReference type="Google" id="ProtNLM"/>
    </source>
</evidence>
<dbReference type="Gene3D" id="3.90.1720.10">
    <property type="entry name" value="endopeptidase domain like (from Nostoc punctiforme)"/>
    <property type="match status" value="1"/>
</dbReference>
<protein>
    <recommendedName>
        <fullName evidence="3">NlpC/P60 domain-containing protein</fullName>
    </recommendedName>
</protein>
<dbReference type="EMBL" id="CP047423">
    <property type="protein sequence ID" value="QPD04752.1"/>
    <property type="molecule type" value="Genomic_DNA"/>
</dbReference>
<sequence>MIGCVALLVSGVLSGCAATGRQSASDGPLVIPTMGTRGALCCAMARGIQKQKALAKTAVRFVGKSRVEVDGRRYNSDCSGFVRGVYASQRVDLYGGLGELDGGNGVGRIYTHVVEHGRIHYGPTVHPGDLVFFHNTWDFNRDGLPNDPLTHVGVVEKVEPDGTVLFVSSLSSGIQRYRMNLQHPDLHKAPDGRVLNHFLRRKRSGDVQGTRYLSGQLFAAFGTLAR</sequence>
<proteinExistence type="predicted"/>
<dbReference type="KEGG" id="nkf:Nkreftii_002526"/>